<dbReference type="InterPro" id="IPR022635">
    <property type="entry name" value="DNA_polIII_beta_C"/>
</dbReference>
<evidence type="ECO:0000259" key="11">
    <source>
        <dbReference type="Pfam" id="PF00712"/>
    </source>
</evidence>
<evidence type="ECO:0000256" key="5">
    <source>
        <dbReference type="ARBA" id="ARBA00022679"/>
    </source>
</evidence>
<comment type="subcellular location">
    <subcellularLocation>
        <location evidence="1 10">Cytoplasm</location>
    </subcellularLocation>
</comment>
<keyword evidence="9" id="KW-0238">DNA-binding</keyword>
<evidence type="ECO:0000313" key="14">
    <source>
        <dbReference type="EMBL" id="SDW41498.1"/>
    </source>
</evidence>
<evidence type="ECO:0000259" key="13">
    <source>
        <dbReference type="Pfam" id="PF02768"/>
    </source>
</evidence>
<dbReference type="InterPro" id="IPR022634">
    <property type="entry name" value="DNA_polIII_beta_N"/>
</dbReference>
<dbReference type="InterPro" id="IPR001001">
    <property type="entry name" value="DNA_polIII_beta"/>
</dbReference>
<evidence type="ECO:0000256" key="7">
    <source>
        <dbReference type="ARBA" id="ARBA00022705"/>
    </source>
</evidence>
<dbReference type="SMART" id="SM00480">
    <property type="entry name" value="POL3Bc"/>
    <property type="match status" value="1"/>
</dbReference>
<dbReference type="Pfam" id="PF00712">
    <property type="entry name" value="DNA_pol3_beta"/>
    <property type="match status" value="1"/>
</dbReference>
<dbReference type="OrthoDB" id="8421503at2"/>
<dbReference type="GO" id="GO:0003887">
    <property type="term" value="F:DNA-directed DNA polymerase activity"/>
    <property type="evidence" value="ECO:0007669"/>
    <property type="project" value="UniProtKB-UniRule"/>
</dbReference>
<name>A0A1H2TCB5_9FIRM</name>
<dbReference type="GO" id="GO:0006271">
    <property type="term" value="P:DNA strand elongation involved in DNA replication"/>
    <property type="evidence" value="ECO:0007669"/>
    <property type="project" value="TreeGrafter"/>
</dbReference>
<keyword evidence="7 10" id="KW-0235">DNA replication</keyword>
<comment type="subunit">
    <text evidence="10">Forms a ring-shaped head-to-tail homodimer around DNA.</text>
</comment>
<dbReference type="SUPFAM" id="SSF55979">
    <property type="entry name" value="DNA clamp"/>
    <property type="match status" value="3"/>
</dbReference>
<sequence length="367" mass="40786">MKFVIKRTVLLNALSKVSRAVSLKSPLPVLTGIKFELLDDGLILTGSDSDITIQTKITDDIEIIETGGVVLSSKYILEIIKKIDSDDVHISILDGTLTRIEGSSSKFDLNGTPINDYPRVNMNTEGVPLQLRAFLLKTVIEKTSFATSEKETRPVLTGVNFHAKDGKMVAIATDSYRLAQNVINLEDEQSFNIIVPKKSLTEISRIIEKDEEINIFVSDRKILFVIDDFYILSRLIDGTYPDTSRLISDAYDYSLSVNSSVLLSAIDRASLFSVDSTNIVTLNMSPNHVVLSSYSQEIGSVEEDLSASFYKGEELEISFSARYLSDAIKSVGSETVKILFTGTMRPFIIKDVERDDNIQVVLPVRSY</sequence>
<comment type="function">
    <text evidence="10">Confers DNA tethering and processivity to DNA polymerases and other proteins. Acts as a clamp, forming a ring around DNA (a reaction catalyzed by the clamp-loading complex) which diffuses in an ATP-independent manner freely and bidirectionally along dsDNA. Initially characterized for its ability to contact the catalytic subunit of DNA polymerase III (Pol III), a complex, multichain enzyme responsible for most of the replicative synthesis in bacteria; Pol III exhibits 3'-5' exonuclease proofreading activity. The beta chain is required for initiation of replication as well as for processivity of DNA replication.</text>
</comment>
<evidence type="ECO:0000259" key="12">
    <source>
        <dbReference type="Pfam" id="PF02767"/>
    </source>
</evidence>
<dbReference type="GO" id="GO:0009360">
    <property type="term" value="C:DNA polymerase III complex"/>
    <property type="evidence" value="ECO:0007669"/>
    <property type="project" value="InterPro"/>
</dbReference>
<dbReference type="InterPro" id="IPR022637">
    <property type="entry name" value="DNA_polIII_beta_cen"/>
</dbReference>
<evidence type="ECO:0000256" key="6">
    <source>
        <dbReference type="ARBA" id="ARBA00022695"/>
    </source>
</evidence>
<feature type="domain" description="DNA polymerase III beta sliding clamp central" evidence="12">
    <location>
        <begin position="134"/>
        <end position="242"/>
    </location>
</feature>
<proteinExistence type="inferred from homology"/>
<dbReference type="EMBL" id="FNNF01000013">
    <property type="protein sequence ID" value="SDW41498.1"/>
    <property type="molecule type" value="Genomic_DNA"/>
</dbReference>
<dbReference type="InterPro" id="IPR046938">
    <property type="entry name" value="DNA_clamp_sf"/>
</dbReference>
<dbReference type="CDD" id="cd00140">
    <property type="entry name" value="beta_clamp"/>
    <property type="match status" value="1"/>
</dbReference>
<evidence type="ECO:0000256" key="3">
    <source>
        <dbReference type="ARBA" id="ARBA00021035"/>
    </source>
</evidence>
<dbReference type="Gene3D" id="3.10.150.10">
    <property type="entry name" value="DNA Polymerase III, subunit A, domain 2"/>
    <property type="match status" value="1"/>
</dbReference>
<dbReference type="STRING" id="1630.SAMN05216514_10163"/>
<feature type="domain" description="DNA polymerase III beta sliding clamp N-terminal" evidence="11">
    <location>
        <begin position="1"/>
        <end position="120"/>
    </location>
</feature>
<dbReference type="Proteomes" id="UP000182429">
    <property type="component" value="Unassembled WGS sequence"/>
</dbReference>
<dbReference type="GO" id="GO:0005737">
    <property type="term" value="C:cytoplasm"/>
    <property type="evidence" value="ECO:0007669"/>
    <property type="project" value="UniProtKB-SubCell"/>
</dbReference>
<keyword evidence="5 10" id="KW-0808">Transferase</keyword>
<evidence type="ECO:0000256" key="1">
    <source>
        <dbReference type="ARBA" id="ARBA00004496"/>
    </source>
</evidence>
<reference evidence="14 15" key="1">
    <citation type="submission" date="2016-10" db="EMBL/GenBank/DDBJ databases">
        <authorList>
            <person name="de Groot N.N."/>
        </authorList>
    </citation>
    <scope>NUCLEOTIDE SEQUENCE [LARGE SCALE GENOMIC DNA]</scope>
    <source>
        <strain evidence="14 15">S3b</strain>
    </source>
</reference>
<evidence type="ECO:0000313" key="15">
    <source>
        <dbReference type="Proteomes" id="UP000182429"/>
    </source>
</evidence>
<dbReference type="PANTHER" id="PTHR30478">
    <property type="entry name" value="DNA POLYMERASE III SUBUNIT BETA"/>
    <property type="match status" value="1"/>
</dbReference>
<dbReference type="eggNOG" id="COG0592">
    <property type="taxonomic scope" value="Bacteria"/>
</dbReference>
<gene>
    <name evidence="14" type="ORF">SAMN04487759_11317</name>
</gene>
<comment type="similarity">
    <text evidence="2 10">Belongs to the beta sliding clamp family.</text>
</comment>
<accession>A0A1H2TCB5</accession>
<dbReference type="RefSeq" id="WP_074686260.1">
    <property type="nucleotide sequence ID" value="NZ_FNNF01000013.1"/>
</dbReference>
<dbReference type="NCBIfam" id="TIGR00663">
    <property type="entry name" value="dnan"/>
    <property type="match status" value="1"/>
</dbReference>
<feature type="domain" description="DNA polymerase III beta sliding clamp C-terminal" evidence="13">
    <location>
        <begin position="247"/>
        <end position="365"/>
    </location>
</feature>
<evidence type="ECO:0000256" key="2">
    <source>
        <dbReference type="ARBA" id="ARBA00010752"/>
    </source>
</evidence>
<dbReference type="Gene3D" id="3.70.10.10">
    <property type="match status" value="1"/>
</dbReference>
<organism evidence="14 15">
    <name type="scientific">Kandleria vitulina</name>
    <dbReference type="NCBI Taxonomy" id="1630"/>
    <lineage>
        <taxon>Bacteria</taxon>
        <taxon>Bacillati</taxon>
        <taxon>Bacillota</taxon>
        <taxon>Erysipelotrichia</taxon>
        <taxon>Erysipelotrichales</taxon>
        <taxon>Coprobacillaceae</taxon>
        <taxon>Kandleria</taxon>
    </lineage>
</organism>
<keyword evidence="8 10" id="KW-0239">DNA-directed DNA polymerase</keyword>
<evidence type="ECO:0000256" key="4">
    <source>
        <dbReference type="ARBA" id="ARBA00022490"/>
    </source>
</evidence>
<dbReference type="Pfam" id="PF02767">
    <property type="entry name" value="DNA_pol3_beta_2"/>
    <property type="match status" value="1"/>
</dbReference>
<keyword evidence="6 10" id="KW-0548">Nucleotidyltransferase</keyword>
<evidence type="ECO:0000256" key="10">
    <source>
        <dbReference type="PIRNR" id="PIRNR000804"/>
    </source>
</evidence>
<evidence type="ECO:0000256" key="9">
    <source>
        <dbReference type="ARBA" id="ARBA00023125"/>
    </source>
</evidence>
<protein>
    <recommendedName>
        <fullName evidence="3 10">Beta sliding clamp</fullName>
    </recommendedName>
</protein>
<evidence type="ECO:0000256" key="8">
    <source>
        <dbReference type="ARBA" id="ARBA00022932"/>
    </source>
</evidence>
<dbReference type="AlphaFoldDB" id="A0A1H2TCB5"/>
<dbReference type="GO" id="GO:0003677">
    <property type="term" value="F:DNA binding"/>
    <property type="evidence" value="ECO:0007669"/>
    <property type="project" value="UniProtKB-UniRule"/>
</dbReference>
<dbReference type="Pfam" id="PF02768">
    <property type="entry name" value="DNA_pol3_beta_3"/>
    <property type="match status" value="1"/>
</dbReference>
<keyword evidence="4 10" id="KW-0963">Cytoplasm</keyword>
<dbReference type="GO" id="GO:0008408">
    <property type="term" value="F:3'-5' exonuclease activity"/>
    <property type="evidence" value="ECO:0007669"/>
    <property type="project" value="InterPro"/>
</dbReference>
<dbReference type="PANTHER" id="PTHR30478:SF0">
    <property type="entry name" value="BETA SLIDING CLAMP"/>
    <property type="match status" value="1"/>
</dbReference>
<dbReference type="PIRSF" id="PIRSF000804">
    <property type="entry name" value="DNA_pol_III_b"/>
    <property type="match status" value="1"/>
</dbReference>